<name>A0A0A9E2W8_ARUDO</name>
<reference evidence="2" key="2">
    <citation type="journal article" date="2015" name="Data Brief">
        <title>Shoot transcriptome of the giant reed, Arundo donax.</title>
        <authorList>
            <person name="Barrero R.A."/>
            <person name="Guerrero F.D."/>
            <person name="Moolhuijzen P."/>
            <person name="Goolsby J.A."/>
            <person name="Tidwell J."/>
            <person name="Bellgard S.E."/>
            <person name="Bellgard M.I."/>
        </authorList>
    </citation>
    <scope>NUCLEOTIDE SEQUENCE</scope>
    <source>
        <tissue evidence="2">Shoot tissue taken approximately 20 cm above the soil surface</tissue>
    </source>
</reference>
<dbReference type="AlphaFoldDB" id="A0A0A9E2W8"/>
<dbReference type="EMBL" id="GBRH01205655">
    <property type="protein sequence ID" value="JAD92240.1"/>
    <property type="molecule type" value="Transcribed_RNA"/>
</dbReference>
<organism evidence="2">
    <name type="scientific">Arundo donax</name>
    <name type="common">Giant reed</name>
    <name type="synonym">Donax arundinaceus</name>
    <dbReference type="NCBI Taxonomy" id="35708"/>
    <lineage>
        <taxon>Eukaryota</taxon>
        <taxon>Viridiplantae</taxon>
        <taxon>Streptophyta</taxon>
        <taxon>Embryophyta</taxon>
        <taxon>Tracheophyta</taxon>
        <taxon>Spermatophyta</taxon>
        <taxon>Magnoliopsida</taxon>
        <taxon>Liliopsida</taxon>
        <taxon>Poales</taxon>
        <taxon>Poaceae</taxon>
        <taxon>PACMAD clade</taxon>
        <taxon>Arundinoideae</taxon>
        <taxon>Arundineae</taxon>
        <taxon>Arundo</taxon>
    </lineage>
</organism>
<accession>A0A0A9E2W8</accession>
<sequence length="84" mass="9759">MYAQKCDSIRQTELLHEKVTYFGSGYLACYLLLMYIITYKSFSITMSVLTCQFVLPFIKIGHLSMLHCLYRCSLKTSNSFFCLS</sequence>
<keyword evidence="1" id="KW-1133">Transmembrane helix</keyword>
<feature type="transmembrane region" description="Helical" evidence="1">
    <location>
        <begin position="21"/>
        <end position="38"/>
    </location>
</feature>
<keyword evidence="1" id="KW-0472">Membrane</keyword>
<feature type="transmembrane region" description="Helical" evidence="1">
    <location>
        <begin position="44"/>
        <end position="70"/>
    </location>
</feature>
<protein>
    <submittedName>
        <fullName evidence="2">Uncharacterized protein</fullName>
    </submittedName>
</protein>
<proteinExistence type="predicted"/>
<evidence type="ECO:0000256" key="1">
    <source>
        <dbReference type="SAM" id="Phobius"/>
    </source>
</evidence>
<evidence type="ECO:0000313" key="2">
    <source>
        <dbReference type="EMBL" id="JAD92240.1"/>
    </source>
</evidence>
<keyword evidence="1" id="KW-0812">Transmembrane</keyword>
<reference evidence="2" key="1">
    <citation type="submission" date="2014-09" db="EMBL/GenBank/DDBJ databases">
        <authorList>
            <person name="Magalhaes I.L.F."/>
            <person name="Oliveira U."/>
            <person name="Santos F.R."/>
            <person name="Vidigal T.H.D.A."/>
            <person name="Brescovit A.D."/>
            <person name="Santos A.J."/>
        </authorList>
    </citation>
    <scope>NUCLEOTIDE SEQUENCE</scope>
    <source>
        <tissue evidence="2">Shoot tissue taken approximately 20 cm above the soil surface</tissue>
    </source>
</reference>